<organism evidence="2 3">
    <name type="scientific">Penicillium concentricum</name>
    <dbReference type="NCBI Taxonomy" id="293559"/>
    <lineage>
        <taxon>Eukaryota</taxon>
        <taxon>Fungi</taxon>
        <taxon>Dikarya</taxon>
        <taxon>Ascomycota</taxon>
        <taxon>Pezizomycotina</taxon>
        <taxon>Eurotiomycetes</taxon>
        <taxon>Eurotiomycetidae</taxon>
        <taxon>Eurotiales</taxon>
        <taxon>Aspergillaceae</taxon>
        <taxon>Penicillium</taxon>
    </lineage>
</organism>
<comment type="caution">
    <text evidence="2">The sequence shown here is derived from an EMBL/GenBank/DDBJ whole genome shotgun (WGS) entry which is preliminary data.</text>
</comment>
<dbReference type="AlphaFoldDB" id="A0A9W9RWT9"/>
<reference evidence="2" key="1">
    <citation type="submission" date="2022-12" db="EMBL/GenBank/DDBJ databases">
        <authorList>
            <person name="Petersen C."/>
        </authorList>
    </citation>
    <scope>NUCLEOTIDE SEQUENCE</scope>
    <source>
        <strain evidence="2">IBT 3081</strain>
    </source>
</reference>
<keyword evidence="3" id="KW-1185">Reference proteome</keyword>
<accession>A0A9W9RWT9</accession>
<evidence type="ECO:0000313" key="2">
    <source>
        <dbReference type="EMBL" id="KAJ5365293.1"/>
    </source>
</evidence>
<dbReference type="Proteomes" id="UP001147752">
    <property type="component" value="Unassembled WGS sequence"/>
</dbReference>
<gene>
    <name evidence="2" type="ORF">N7517_008179</name>
</gene>
<name>A0A9W9RWT9_9EURO</name>
<dbReference type="EMBL" id="JAPZBT010000003">
    <property type="protein sequence ID" value="KAJ5365293.1"/>
    <property type="molecule type" value="Genomic_DNA"/>
</dbReference>
<protein>
    <submittedName>
        <fullName evidence="2">Uncharacterized protein</fullName>
    </submittedName>
</protein>
<reference evidence="2" key="2">
    <citation type="journal article" date="2023" name="IMA Fungus">
        <title>Comparative genomic study of the Penicillium genus elucidates a diverse pangenome and 15 lateral gene transfer events.</title>
        <authorList>
            <person name="Petersen C."/>
            <person name="Sorensen T."/>
            <person name="Nielsen M.R."/>
            <person name="Sondergaard T.E."/>
            <person name="Sorensen J.L."/>
            <person name="Fitzpatrick D.A."/>
            <person name="Frisvad J.C."/>
            <person name="Nielsen K.L."/>
        </authorList>
    </citation>
    <scope>NUCLEOTIDE SEQUENCE</scope>
    <source>
        <strain evidence="2">IBT 3081</strain>
    </source>
</reference>
<evidence type="ECO:0000313" key="3">
    <source>
        <dbReference type="Proteomes" id="UP001147752"/>
    </source>
</evidence>
<dbReference type="GeneID" id="81465092"/>
<proteinExistence type="predicted"/>
<dbReference type="OrthoDB" id="4331574at2759"/>
<dbReference type="RefSeq" id="XP_056576760.1">
    <property type="nucleotide sequence ID" value="XM_056725909.1"/>
</dbReference>
<feature type="region of interest" description="Disordered" evidence="1">
    <location>
        <begin position="64"/>
        <end position="101"/>
    </location>
</feature>
<evidence type="ECO:0000256" key="1">
    <source>
        <dbReference type="SAM" id="MobiDB-lite"/>
    </source>
</evidence>
<sequence>MPKIGWSLSEEENLYPWLLQHREMSWKAKSKAYFRQFGLKRTGESLRGKRNYLLREYRAIQKRLSKASQSGKRQPRVRREEAPRSFLPSPPIFTPRASSAKTRHLLHAIQQRTVPERRFITRALEGTNQILPSEIERQH</sequence>